<dbReference type="EMBL" id="JARKIE010000100">
    <property type="protein sequence ID" value="KAJ7685997.1"/>
    <property type="molecule type" value="Genomic_DNA"/>
</dbReference>
<feature type="region of interest" description="Disordered" evidence="1">
    <location>
        <begin position="90"/>
        <end position="109"/>
    </location>
</feature>
<evidence type="ECO:0000313" key="2">
    <source>
        <dbReference type="EMBL" id="KAJ7685997.1"/>
    </source>
</evidence>
<sequence>MEDCLLSSEPVDDVIDCPLERLSDTHPRFFAWRKTGLAFLSRVARLVKAVAVGDPPSKAPSTSRDERVKDAQALRVTSSQCICGLNDDSSLQAGPGSSRPTASTTVPKTQQPVLNSIQRTSGSNCLAFTHIARHSNNSSTVICSRVYRACGRLRERAK</sequence>
<evidence type="ECO:0000313" key="3">
    <source>
        <dbReference type="Proteomes" id="UP001221757"/>
    </source>
</evidence>
<dbReference type="AlphaFoldDB" id="A0AAD7GB36"/>
<keyword evidence="3" id="KW-1185">Reference proteome</keyword>
<feature type="compositionally biased region" description="Polar residues" evidence="1">
    <location>
        <begin position="98"/>
        <end position="109"/>
    </location>
</feature>
<accession>A0AAD7GB36</accession>
<evidence type="ECO:0000256" key="1">
    <source>
        <dbReference type="SAM" id="MobiDB-lite"/>
    </source>
</evidence>
<organism evidence="2 3">
    <name type="scientific">Mycena rosella</name>
    <name type="common">Pink bonnet</name>
    <name type="synonym">Agaricus rosellus</name>
    <dbReference type="NCBI Taxonomy" id="1033263"/>
    <lineage>
        <taxon>Eukaryota</taxon>
        <taxon>Fungi</taxon>
        <taxon>Dikarya</taxon>
        <taxon>Basidiomycota</taxon>
        <taxon>Agaricomycotina</taxon>
        <taxon>Agaricomycetes</taxon>
        <taxon>Agaricomycetidae</taxon>
        <taxon>Agaricales</taxon>
        <taxon>Marasmiineae</taxon>
        <taxon>Mycenaceae</taxon>
        <taxon>Mycena</taxon>
    </lineage>
</organism>
<proteinExistence type="predicted"/>
<protein>
    <submittedName>
        <fullName evidence="2">Uncharacterized protein</fullName>
    </submittedName>
</protein>
<comment type="caution">
    <text evidence="2">The sequence shown here is derived from an EMBL/GenBank/DDBJ whole genome shotgun (WGS) entry which is preliminary data.</text>
</comment>
<gene>
    <name evidence="2" type="ORF">B0H17DRAFT_1137195</name>
</gene>
<dbReference type="Proteomes" id="UP001221757">
    <property type="component" value="Unassembled WGS sequence"/>
</dbReference>
<name>A0AAD7GB36_MYCRO</name>
<reference evidence="2" key="1">
    <citation type="submission" date="2023-03" db="EMBL/GenBank/DDBJ databases">
        <title>Massive genome expansion in bonnet fungi (Mycena s.s.) driven by repeated elements and novel gene families across ecological guilds.</title>
        <authorList>
            <consortium name="Lawrence Berkeley National Laboratory"/>
            <person name="Harder C.B."/>
            <person name="Miyauchi S."/>
            <person name="Viragh M."/>
            <person name="Kuo A."/>
            <person name="Thoen E."/>
            <person name="Andreopoulos B."/>
            <person name="Lu D."/>
            <person name="Skrede I."/>
            <person name="Drula E."/>
            <person name="Henrissat B."/>
            <person name="Morin E."/>
            <person name="Kohler A."/>
            <person name="Barry K."/>
            <person name="LaButti K."/>
            <person name="Morin E."/>
            <person name="Salamov A."/>
            <person name="Lipzen A."/>
            <person name="Mereny Z."/>
            <person name="Hegedus B."/>
            <person name="Baldrian P."/>
            <person name="Stursova M."/>
            <person name="Weitz H."/>
            <person name="Taylor A."/>
            <person name="Grigoriev I.V."/>
            <person name="Nagy L.G."/>
            <person name="Martin F."/>
            <person name="Kauserud H."/>
        </authorList>
    </citation>
    <scope>NUCLEOTIDE SEQUENCE</scope>
    <source>
        <strain evidence="2">CBHHK067</strain>
    </source>
</reference>